<feature type="region of interest" description="Disordered" evidence="5">
    <location>
        <begin position="1"/>
        <end position="31"/>
    </location>
</feature>
<dbReference type="PANTHER" id="PTHR24222">
    <property type="entry name" value="ABC TRANSPORTER B FAMILY"/>
    <property type="match status" value="1"/>
</dbReference>
<evidence type="ECO:0000313" key="7">
    <source>
        <dbReference type="Proteomes" id="UP001280121"/>
    </source>
</evidence>
<dbReference type="Proteomes" id="UP001280121">
    <property type="component" value="Unassembled WGS sequence"/>
</dbReference>
<evidence type="ECO:0000256" key="4">
    <source>
        <dbReference type="ARBA" id="ARBA00023136"/>
    </source>
</evidence>
<evidence type="ECO:0000256" key="2">
    <source>
        <dbReference type="ARBA" id="ARBA00022692"/>
    </source>
</evidence>
<dbReference type="AlphaFoldDB" id="A0AAD9TVW9"/>
<feature type="compositionally biased region" description="Low complexity" evidence="5">
    <location>
        <begin position="1"/>
        <end position="22"/>
    </location>
</feature>
<gene>
    <name evidence="6" type="ORF">Ddye_024461</name>
</gene>
<keyword evidence="3" id="KW-1133">Transmembrane helix</keyword>
<evidence type="ECO:0000256" key="3">
    <source>
        <dbReference type="ARBA" id="ARBA00022989"/>
    </source>
</evidence>
<name>A0AAD9TVW9_9ROSI</name>
<dbReference type="SUPFAM" id="SSF90123">
    <property type="entry name" value="ABC transporter transmembrane region"/>
    <property type="match status" value="1"/>
</dbReference>
<dbReference type="InterPro" id="IPR036640">
    <property type="entry name" value="ABC1_TM_sf"/>
</dbReference>
<dbReference type="GO" id="GO:0005524">
    <property type="term" value="F:ATP binding"/>
    <property type="evidence" value="ECO:0007669"/>
    <property type="project" value="InterPro"/>
</dbReference>
<dbReference type="PANTHER" id="PTHR24222:SF50">
    <property type="entry name" value="ABC TRANSPORTER B FAMILY MEMBER 9-LIKE ISOFORM X2"/>
    <property type="match status" value="1"/>
</dbReference>
<dbReference type="EMBL" id="JANJYI010000007">
    <property type="protein sequence ID" value="KAK2642698.1"/>
    <property type="molecule type" value="Genomic_DNA"/>
</dbReference>
<dbReference type="InterPro" id="IPR039421">
    <property type="entry name" value="Type_1_exporter"/>
</dbReference>
<dbReference type="GO" id="GO:0005886">
    <property type="term" value="C:plasma membrane"/>
    <property type="evidence" value="ECO:0007669"/>
    <property type="project" value="TreeGrafter"/>
</dbReference>
<comment type="caution">
    <text evidence="6">The sequence shown here is derived from an EMBL/GenBank/DDBJ whole genome shotgun (WGS) entry which is preliminary data.</text>
</comment>
<dbReference type="Gene3D" id="1.20.1560.10">
    <property type="entry name" value="ABC transporter type 1, transmembrane domain"/>
    <property type="match status" value="1"/>
</dbReference>
<evidence type="ECO:0000256" key="1">
    <source>
        <dbReference type="ARBA" id="ARBA00004141"/>
    </source>
</evidence>
<keyword evidence="7" id="KW-1185">Reference proteome</keyword>
<evidence type="ECO:0000256" key="5">
    <source>
        <dbReference type="SAM" id="MobiDB-lite"/>
    </source>
</evidence>
<accession>A0AAD9TVW9</accession>
<reference evidence="6" key="1">
    <citation type="journal article" date="2023" name="Plant J.">
        <title>Genome sequences and population genomics provide insights into the demographic history, inbreeding, and mutation load of two 'living fossil' tree species of Dipteronia.</title>
        <authorList>
            <person name="Feng Y."/>
            <person name="Comes H.P."/>
            <person name="Chen J."/>
            <person name="Zhu S."/>
            <person name="Lu R."/>
            <person name="Zhang X."/>
            <person name="Li P."/>
            <person name="Qiu J."/>
            <person name="Olsen K.M."/>
            <person name="Qiu Y."/>
        </authorList>
    </citation>
    <scope>NUCLEOTIDE SEQUENCE</scope>
    <source>
        <strain evidence="6">KIB01</strain>
    </source>
</reference>
<organism evidence="6 7">
    <name type="scientific">Dipteronia dyeriana</name>
    <dbReference type="NCBI Taxonomy" id="168575"/>
    <lineage>
        <taxon>Eukaryota</taxon>
        <taxon>Viridiplantae</taxon>
        <taxon>Streptophyta</taxon>
        <taxon>Embryophyta</taxon>
        <taxon>Tracheophyta</taxon>
        <taxon>Spermatophyta</taxon>
        <taxon>Magnoliopsida</taxon>
        <taxon>eudicotyledons</taxon>
        <taxon>Gunneridae</taxon>
        <taxon>Pentapetalae</taxon>
        <taxon>rosids</taxon>
        <taxon>malvids</taxon>
        <taxon>Sapindales</taxon>
        <taxon>Sapindaceae</taxon>
        <taxon>Hippocastanoideae</taxon>
        <taxon>Acereae</taxon>
        <taxon>Dipteronia</taxon>
    </lineage>
</organism>
<protein>
    <submittedName>
        <fullName evidence="6">Uncharacterized protein</fullName>
    </submittedName>
</protein>
<keyword evidence="4" id="KW-0472">Membrane</keyword>
<feature type="non-terminal residue" evidence="6">
    <location>
        <position position="113"/>
    </location>
</feature>
<proteinExistence type="predicted"/>
<sequence length="113" mass="12365">MRENNVGVEESSSSDVVVNNNNNKKRREDDHDNQKVAFYKLFAFADKNDAVLMVVGSLGAIANGISQPLMTVIFGQLINSFSSIDRSHIVSRVSKEAVKFLYLAVATGIAAFL</sequence>
<dbReference type="GO" id="GO:0042626">
    <property type="term" value="F:ATPase-coupled transmembrane transporter activity"/>
    <property type="evidence" value="ECO:0007669"/>
    <property type="project" value="TreeGrafter"/>
</dbReference>
<evidence type="ECO:0000313" key="6">
    <source>
        <dbReference type="EMBL" id="KAK2642698.1"/>
    </source>
</evidence>
<keyword evidence="2" id="KW-0812">Transmembrane</keyword>
<comment type="subcellular location">
    <subcellularLocation>
        <location evidence="1">Membrane</location>
        <topology evidence="1">Multi-pass membrane protein</topology>
    </subcellularLocation>
</comment>